<dbReference type="EMBL" id="WMFA01000001">
    <property type="protein sequence ID" value="MYL69234.1"/>
    <property type="molecule type" value="Genomic_DNA"/>
</dbReference>
<organism evidence="1 2">
    <name type="scientific">Halobacillus litoralis</name>
    <dbReference type="NCBI Taxonomy" id="45668"/>
    <lineage>
        <taxon>Bacteria</taxon>
        <taxon>Bacillati</taxon>
        <taxon>Bacillota</taxon>
        <taxon>Bacilli</taxon>
        <taxon>Bacillales</taxon>
        <taxon>Bacillaceae</taxon>
        <taxon>Halobacillus</taxon>
    </lineage>
</organism>
<dbReference type="GeneID" id="78005372"/>
<evidence type="ECO:0000313" key="2">
    <source>
        <dbReference type="Proteomes" id="UP000450457"/>
    </source>
</evidence>
<comment type="caution">
    <text evidence="1">The sequence shown here is derived from an EMBL/GenBank/DDBJ whole genome shotgun (WGS) entry which is preliminary data.</text>
</comment>
<reference evidence="1 2" key="1">
    <citation type="submission" date="2019-11" db="EMBL/GenBank/DDBJ databases">
        <title>Genome sequences of 17 halophilic strains isolated from different environments.</title>
        <authorList>
            <person name="Furrow R.E."/>
        </authorList>
    </citation>
    <scope>NUCLEOTIDE SEQUENCE [LARGE SCALE GENOMIC DNA]</scope>
    <source>
        <strain evidence="1 2">SL-4</strain>
    </source>
</reference>
<dbReference type="RefSeq" id="WP_160910463.1">
    <property type="nucleotide sequence ID" value="NZ_WMFA01000001.1"/>
</dbReference>
<dbReference type="AlphaFoldDB" id="A0A845F5Z9"/>
<accession>A0A845F5Z9</accession>
<sequence>MSGDSRVLSTTQVFISKDNSYRTINEVESYGFVESFAQSLIDSERKPVGNAPADGKDYDIESVSISNNHAHLVFREK</sequence>
<evidence type="ECO:0000313" key="1">
    <source>
        <dbReference type="EMBL" id="MYL69234.1"/>
    </source>
</evidence>
<dbReference type="Proteomes" id="UP000450457">
    <property type="component" value="Unassembled WGS sequence"/>
</dbReference>
<proteinExistence type="predicted"/>
<name>A0A845F5Z9_9BACI</name>
<protein>
    <submittedName>
        <fullName evidence="1">Uncharacterized protein</fullName>
    </submittedName>
</protein>
<gene>
    <name evidence="1" type="ORF">GLW00_00120</name>
</gene>